<dbReference type="RefSeq" id="WP_147705363.1">
    <property type="nucleotide sequence ID" value="NZ_VDUY01000006.1"/>
</dbReference>
<organism evidence="2 3">
    <name type="scientific">Zeimonas arvi</name>
    <dbReference type="NCBI Taxonomy" id="2498847"/>
    <lineage>
        <taxon>Bacteria</taxon>
        <taxon>Pseudomonadati</taxon>
        <taxon>Pseudomonadota</taxon>
        <taxon>Betaproteobacteria</taxon>
        <taxon>Burkholderiales</taxon>
        <taxon>Burkholderiaceae</taxon>
        <taxon>Zeimonas</taxon>
    </lineage>
</organism>
<dbReference type="SUPFAM" id="SSF53254">
    <property type="entry name" value="Phosphoglycerate mutase-like"/>
    <property type="match status" value="1"/>
</dbReference>
<sequence length="210" mass="22414">MGRLPVASWRGRRRFARRVSGAGFAVLVAALAAHARPVLAVGAEAVSLDEAARRLASGGWILMMRHAATEPGVGDPPEFRLGACATQRNLSAAGREQARQAGAAMRAAGIRLHEVRTSQWCRCRETAELAFGRAADWPALNSFFASRGGESAQTDQVRAWAATLEAGRNAMLVTHQVNISAVMGQFAAPGEVVAGRWRAGQIEPAFRFVP</sequence>
<accession>A0A5C8NSF1</accession>
<name>A0A5C8NSF1_9BURK</name>
<protein>
    <submittedName>
        <fullName evidence="2">Histidine phosphatase family protein</fullName>
    </submittedName>
</protein>
<feature type="chain" id="PRO_5022993247" evidence="1">
    <location>
        <begin position="36"/>
        <end position="210"/>
    </location>
</feature>
<keyword evidence="1" id="KW-0732">Signal</keyword>
<keyword evidence="3" id="KW-1185">Reference proteome</keyword>
<comment type="caution">
    <text evidence="2">The sequence shown here is derived from an EMBL/GenBank/DDBJ whole genome shotgun (WGS) entry which is preliminary data.</text>
</comment>
<dbReference type="CDD" id="cd07040">
    <property type="entry name" value="HP"/>
    <property type="match status" value="1"/>
</dbReference>
<evidence type="ECO:0000313" key="2">
    <source>
        <dbReference type="EMBL" id="TXL64303.1"/>
    </source>
</evidence>
<dbReference type="InterPro" id="IPR013078">
    <property type="entry name" value="His_Pase_superF_clade-1"/>
</dbReference>
<reference evidence="2 3" key="1">
    <citation type="submission" date="2019-06" db="EMBL/GenBank/DDBJ databases">
        <title>Quisquiliibacterium sp. nov., isolated from a maize field.</title>
        <authorList>
            <person name="Lin S.-Y."/>
            <person name="Tsai C.-F."/>
            <person name="Young C.-C."/>
        </authorList>
    </citation>
    <scope>NUCLEOTIDE SEQUENCE [LARGE SCALE GENOMIC DNA]</scope>
    <source>
        <strain evidence="2 3">CC-CFT501</strain>
    </source>
</reference>
<gene>
    <name evidence="2" type="ORF">FHP08_15345</name>
</gene>
<feature type="signal peptide" evidence="1">
    <location>
        <begin position="1"/>
        <end position="35"/>
    </location>
</feature>
<dbReference type="EMBL" id="VDUY01000006">
    <property type="protein sequence ID" value="TXL64303.1"/>
    <property type="molecule type" value="Genomic_DNA"/>
</dbReference>
<proteinExistence type="predicted"/>
<evidence type="ECO:0000256" key="1">
    <source>
        <dbReference type="SAM" id="SignalP"/>
    </source>
</evidence>
<dbReference type="OrthoDB" id="8685508at2"/>
<dbReference type="InterPro" id="IPR029033">
    <property type="entry name" value="His_PPase_superfam"/>
</dbReference>
<dbReference type="Proteomes" id="UP000321548">
    <property type="component" value="Unassembled WGS sequence"/>
</dbReference>
<dbReference type="AlphaFoldDB" id="A0A5C8NSF1"/>
<evidence type="ECO:0000313" key="3">
    <source>
        <dbReference type="Proteomes" id="UP000321548"/>
    </source>
</evidence>
<dbReference type="Pfam" id="PF00300">
    <property type="entry name" value="His_Phos_1"/>
    <property type="match status" value="1"/>
</dbReference>
<dbReference type="Gene3D" id="3.40.50.1240">
    <property type="entry name" value="Phosphoglycerate mutase-like"/>
    <property type="match status" value="1"/>
</dbReference>